<dbReference type="SUPFAM" id="SSF141571">
    <property type="entry name" value="Pentapeptide repeat-like"/>
    <property type="match status" value="1"/>
</dbReference>
<organism evidence="1 2">
    <name type="scientific">Planotetraspora phitsanulokensis</name>
    <dbReference type="NCBI Taxonomy" id="575192"/>
    <lineage>
        <taxon>Bacteria</taxon>
        <taxon>Bacillati</taxon>
        <taxon>Actinomycetota</taxon>
        <taxon>Actinomycetes</taxon>
        <taxon>Streptosporangiales</taxon>
        <taxon>Streptosporangiaceae</taxon>
        <taxon>Planotetraspora</taxon>
    </lineage>
</organism>
<comment type="caution">
    <text evidence="1">The sequence shown here is derived from an EMBL/GenBank/DDBJ whole genome shotgun (WGS) entry which is preliminary data.</text>
</comment>
<evidence type="ECO:0000313" key="1">
    <source>
        <dbReference type="EMBL" id="GII42666.1"/>
    </source>
</evidence>
<dbReference type="PANTHER" id="PTHR14136:SF17">
    <property type="entry name" value="BTB_POZ DOMAIN-CONTAINING PROTEIN KCTD9"/>
    <property type="match status" value="1"/>
</dbReference>
<reference evidence="1 2" key="1">
    <citation type="submission" date="2021-01" db="EMBL/GenBank/DDBJ databases">
        <title>Whole genome shotgun sequence of Planotetraspora phitsanulokensis NBRC 104273.</title>
        <authorList>
            <person name="Komaki H."/>
            <person name="Tamura T."/>
        </authorList>
    </citation>
    <scope>NUCLEOTIDE SEQUENCE [LARGE SCALE GENOMIC DNA]</scope>
    <source>
        <strain evidence="1 2">NBRC 104273</strain>
    </source>
</reference>
<proteinExistence type="predicted"/>
<name>A0A8J3XK22_9ACTN</name>
<dbReference type="InterPro" id="IPR051082">
    <property type="entry name" value="Pentapeptide-BTB/POZ_domain"/>
</dbReference>
<dbReference type="PANTHER" id="PTHR14136">
    <property type="entry name" value="BTB_POZ DOMAIN-CONTAINING PROTEIN KCTD9"/>
    <property type="match status" value="1"/>
</dbReference>
<dbReference type="EMBL" id="BOOP01000045">
    <property type="protein sequence ID" value="GII42666.1"/>
    <property type="molecule type" value="Genomic_DNA"/>
</dbReference>
<sequence length="234" mass="24582">MAQAAKRGEGFDVESRLPVSASEMKSAVTWLALVLAYIDMKWPHAAAKTRDSLTDALATVTPALVDQNAPGRADDLILREALRQYALPPASRQLAGATALALFWATPHEAPVPRDLRGADISQTMATRMDFRGRQLAGARLTGLDLRHEDFAGASAAGASFKGARLDRVNLRGTDLSGADFNGACLRGADLSGAVVTGSRIDGADLTDVVLTDSARKSMIGTPIAPKAASSPCR</sequence>
<dbReference type="InterPro" id="IPR001646">
    <property type="entry name" value="5peptide_repeat"/>
</dbReference>
<dbReference type="Proteomes" id="UP000622547">
    <property type="component" value="Unassembled WGS sequence"/>
</dbReference>
<evidence type="ECO:0000313" key="2">
    <source>
        <dbReference type="Proteomes" id="UP000622547"/>
    </source>
</evidence>
<protein>
    <recommendedName>
        <fullName evidence="3">Pentapeptide repeat-containing protein</fullName>
    </recommendedName>
</protein>
<dbReference type="Gene3D" id="2.160.20.80">
    <property type="entry name" value="E3 ubiquitin-protein ligase SopA"/>
    <property type="match status" value="1"/>
</dbReference>
<dbReference type="AlphaFoldDB" id="A0A8J3XK22"/>
<dbReference type="Pfam" id="PF00805">
    <property type="entry name" value="Pentapeptide"/>
    <property type="match status" value="2"/>
</dbReference>
<keyword evidence="2" id="KW-1185">Reference proteome</keyword>
<evidence type="ECO:0008006" key="3">
    <source>
        <dbReference type="Google" id="ProtNLM"/>
    </source>
</evidence>
<gene>
    <name evidence="1" type="ORF">Pph01_76690</name>
</gene>
<dbReference type="RefSeq" id="WP_204078075.1">
    <property type="nucleotide sequence ID" value="NZ_BAABHI010000019.1"/>
</dbReference>
<accession>A0A8J3XK22</accession>